<evidence type="ECO:0000313" key="2">
    <source>
        <dbReference type="EMBL" id="VFS25372.1"/>
    </source>
</evidence>
<organism evidence="2 3">
    <name type="scientific">Enterobacter cancerogenus</name>
    <dbReference type="NCBI Taxonomy" id="69218"/>
    <lineage>
        <taxon>Bacteria</taxon>
        <taxon>Pseudomonadati</taxon>
        <taxon>Pseudomonadota</taxon>
        <taxon>Gammaproteobacteria</taxon>
        <taxon>Enterobacterales</taxon>
        <taxon>Enterobacteriaceae</taxon>
        <taxon>Enterobacter</taxon>
        <taxon>Enterobacter cloacae complex</taxon>
    </lineage>
</organism>
<keyword evidence="1" id="KW-0812">Transmembrane</keyword>
<gene>
    <name evidence="2" type="ORF">NCTC12126_02275</name>
</gene>
<dbReference type="AlphaFoldDB" id="A0A484XP88"/>
<evidence type="ECO:0000313" key="3">
    <source>
        <dbReference type="Proteomes" id="UP000351155"/>
    </source>
</evidence>
<dbReference type="EMBL" id="CAADIW010000020">
    <property type="protein sequence ID" value="VFS25372.1"/>
    <property type="molecule type" value="Genomic_DNA"/>
</dbReference>
<sequence>MFGYSLIRLGFYIALAIIASTAIGLFTYIVVSTFAE</sequence>
<protein>
    <submittedName>
        <fullName evidence="2">Uncharacterized protein</fullName>
    </submittedName>
</protein>
<reference evidence="2 3" key="1">
    <citation type="submission" date="2019-03" db="EMBL/GenBank/DDBJ databases">
        <authorList>
            <consortium name="Pathogen Informatics"/>
        </authorList>
    </citation>
    <scope>NUCLEOTIDE SEQUENCE [LARGE SCALE GENOMIC DNA]</scope>
    <source>
        <strain evidence="2 3">NCTC12126</strain>
    </source>
</reference>
<proteinExistence type="predicted"/>
<accession>A0A484XP88</accession>
<keyword evidence="1" id="KW-0472">Membrane</keyword>
<name>A0A484XP88_9ENTR</name>
<dbReference type="Proteomes" id="UP000351155">
    <property type="component" value="Unassembled WGS sequence"/>
</dbReference>
<evidence type="ECO:0000256" key="1">
    <source>
        <dbReference type="SAM" id="Phobius"/>
    </source>
</evidence>
<feature type="transmembrane region" description="Helical" evidence="1">
    <location>
        <begin position="9"/>
        <end position="31"/>
    </location>
</feature>
<keyword evidence="1" id="KW-1133">Transmembrane helix</keyword>